<protein>
    <recommendedName>
        <fullName evidence="6">ELMO domain-containing protein</fullName>
    </recommendedName>
</protein>
<dbReference type="InterPro" id="IPR011989">
    <property type="entry name" value="ARM-like"/>
</dbReference>
<name>A0AAD9CV38_PAPLA</name>
<dbReference type="GO" id="GO:0007015">
    <property type="term" value="P:actin filament organization"/>
    <property type="evidence" value="ECO:0007669"/>
    <property type="project" value="TreeGrafter"/>
</dbReference>
<evidence type="ECO:0000256" key="5">
    <source>
        <dbReference type="SAM" id="MobiDB-lite"/>
    </source>
</evidence>
<gene>
    <name evidence="7" type="ORF">DB88DRAFT_495713</name>
</gene>
<evidence type="ECO:0000256" key="4">
    <source>
        <dbReference type="ARBA" id="ARBA00024863"/>
    </source>
</evidence>
<dbReference type="Pfam" id="PF11841">
    <property type="entry name" value="ELMO_ARM"/>
    <property type="match status" value="1"/>
</dbReference>
<dbReference type="Gene3D" id="2.30.29.30">
    <property type="entry name" value="Pleckstrin-homology domain (PH domain)/Phosphotyrosine-binding domain (PTB)"/>
    <property type="match status" value="1"/>
</dbReference>
<proteinExistence type="predicted"/>
<evidence type="ECO:0000313" key="8">
    <source>
        <dbReference type="Proteomes" id="UP001182556"/>
    </source>
</evidence>
<evidence type="ECO:0000256" key="3">
    <source>
        <dbReference type="ARBA" id="ARBA00023036"/>
    </source>
</evidence>
<keyword evidence="2" id="KW-0581">Phagocytosis</keyword>
<feature type="region of interest" description="Disordered" evidence="5">
    <location>
        <begin position="221"/>
        <end position="243"/>
    </location>
</feature>
<dbReference type="GO" id="GO:0048870">
    <property type="term" value="P:cell motility"/>
    <property type="evidence" value="ECO:0007669"/>
    <property type="project" value="TreeGrafter"/>
</dbReference>
<dbReference type="Gene3D" id="1.25.10.10">
    <property type="entry name" value="Leucine-rich Repeat Variant"/>
    <property type="match status" value="1"/>
</dbReference>
<dbReference type="AlphaFoldDB" id="A0AAD9CV38"/>
<dbReference type="GO" id="GO:0006915">
    <property type="term" value="P:apoptotic process"/>
    <property type="evidence" value="ECO:0007669"/>
    <property type="project" value="UniProtKB-KW"/>
</dbReference>
<dbReference type="PROSITE" id="PS51335">
    <property type="entry name" value="ELMO"/>
    <property type="match status" value="1"/>
</dbReference>
<dbReference type="InterPro" id="IPR006816">
    <property type="entry name" value="ELMO_dom"/>
</dbReference>
<dbReference type="Pfam" id="PF16457">
    <property type="entry name" value="PH_12"/>
    <property type="match status" value="1"/>
</dbReference>
<reference evidence="7" key="1">
    <citation type="submission" date="2023-02" db="EMBL/GenBank/DDBJ databases">
        <title>Identification and recombinant expression of a fungal hydrolase from Papiliotrema laurentii that hydrolyzes apple cutin and clears colloidal polyester polyurethane.</title>
        <authorList>
            <consortium name="DOE Joint Genome Institute"/>
            <person name="Roman V.A."/>
            <person name="Bojanowski C."/>
            <person name="Crable B.R."/>
            <person name="Wagner D.N."/>
            <person name="Hung C.S."/>
            <person name="Nadeau L.J."/>
            <person name="Schratz L."/>
            <person name="Haridas S."/>
            <person name="Pangilinan J."/>
            <person name="Lipzen A."/>
            <person name="Na H."/>
            <person name="Yan M."/>
            <person name="Ng V."/>
            <person name="Grigoriev I.V."/>
            <person name="Spatafora J.W."/>
            <person name="Barlow D."/>
            <person name="Biffinger J."/>
            <person name="Kelley-Loughnane N."/>
            <person name="Varaljay V.A."/>
            <person name="Crookes-Goodson W.J."/>
        </authorList>
    </citation>
    <scope>NUCLEOTIDE SEQUENCE</scope>
    <source>
        <strain evidence="7">5307AH</strain>
    </source>
</reference>
<evidence type="ECO:0000313" key="7">
    <source>
        <dbReference type="EMBL" id="KAK1922609.1"/>
    </source>
</evidence>
<dbReference type="EMBL" id="JAODAN010000008">
    <property type="protein sequence ID" value="KAK1922609.1"/>
    <property type="molecule type" value="Genomic_DNA"/>
</dbReference>
<dbReference type="Pfam" id="PF04727">
    <property type="entry name" value="ELMO_CED12"/>
    <property type="match status" value="1"/>
</dbReference>
<dbReference type="GO" id="GO:0005886">
    <property type="term" value="C:plasma membrane"/>
    <property type="evidence" value="ECO:0007669"/>
    <property type="project" value="TreeGrafter"/>
</dbReference>
<comment type="function">
    <text evidence="4">Involved in cytoskeletal rearrangements required for phagocytosis of apoptotic cells and cell motility. Acts in association with DOCK1 and CRK. Was initially proposed to be required in complex with DOCK1 to activate Rac Rho small GTPases. May enhance the guanine nucleotide exchange factor (GEF) activity of DOCK1.</text>
</comment>
<evidence type="ECO:0000259" key="6">
    <source>
        <dbReference type="PROSITE" id="PS51335"/>
    </source>
</evidence>
<dbReference type="InterPro" id="IPR050868">
    <property type="entry name" value="ELMO_domain-containing"/>
</dbReference>
<feature type="domain" description="ELMO" evidence="6">
    <location>
        <begin position="371"/>
        <end position="549"/>
    </location>
</feature>
<keyword evidence="1" id="KW-0053">Apoptosis</keyword>
<dbReference type="InterPro" id="IPR024574">
    <property type="entry name" value="ELMO_ARM"/>
</dbReference>
<keyword evidence="8" id="KW-1185">Reference proteome</keyword>
<accession>A0AAD9CV38</accession>
<evidence type="ECO:0000256" key="1">
    <source>
        <dbReference type="ARBA" id="ARBA00022703"/>
    </source>
</evidence>
<dbReference type="InterPro" id="IPR001849">
    <property type="entry name" value="PH_domain"/>
</dbReference>
<organism evidence="7 8">
    <name type="scientific">Papiliotrema laurentii</name>
    <name type="common">Cryptococcus laurentii</name>
    <dbReference type="NCBI Taxonomy" id="5418"/>
    <lineage>
        <taxon>Eukaryota</taxon>
        <taxon>Fungi</taxon>
        <taxon>Dikarya</taxon>
        <taxon>Basidiomycota</taxon>
        <taxon>Agaricomycotina</taxon>
        <taxon>Tremellomycetes</taxon>
        <taxon>Tremellales</taxon>
        <taxon>Rhynchogastremaceae</taxon>
        <taxon>Papiliotrema</taxon>
    </lineage>
</organism>
<evidence type="ECO:0000256" key="2">
    <source>
        <dbReference type="ARBA" id="ARBA00022907"/>
    </source>
</evidence>
<sequence length="793" mass="89094">MTVASSHHPNAIPTNLIIYKGRKIPARIDASARIGYIVEIMSNSFGTAEHHITLCLRDEADNLVTQATLPSKVASKETLKLVPSPATEALAVVISLQQALFRSDLPGTTRDESHTIPLKLALFNLQKHVKEEEFSVEFMLRGGVHDLVSLLQDSDGGLSGNSLAYALQGIRGLLEFQAAWQDLTDTLIDRLLHLLISVHQPNILRPATAIVRKLVISPSPMQKRDMGKGKARARGSRDRVDTPEMNNPFGFGRVWARMAVLHTEEEGQSGAAGLFKVVVKRLEGTGDLELVAQSLGLINACLRLAQQENSPYYPVLTSILDSLNVRRYVSRLIPTSANNIVKPHILSFQSRYAAILNHRRLRAVRPDQHAEQNRMIEEIWQQGRLAEVERGMELVQTEPHATARSPEGWRRIGLHVDDGGDEGDGLSMYLETELFKDVGDLGLECLHYFAVHDENFHALVIEQEARPVDRRCPLGRASAECVRILCDHYKIPQAGQQVPSHFQPFLLNFPRLHSLVLRFFLRMWTDSESRLSDFDRVTLLVRTHVRFSLAGEAGKSWLDLERDFLEADYRTIRDRQMELSEREDGLFARSSIKQLKEKMGQEAYDLVTEQRVRCMTQGAWFNASAVIVPAITSARKASSSKPFRYVQLSSNRRVLAWDEYASRPKETPAFDSLRERIELSQLTELRLQTGCAVNSRSPNLISKLSFSLLSREDSSLLDLDAIHAAQLAEWTDGIRVLRGEGDAVMKETASYIHTLTELALKVRLLDITGDGVDVPEKVAYSLPPQSVDFWFAK</sequence>
<comment type="caution">
    <text evidence="7">The sequence shown here is derived from an EMBL/GenBank/DDBJ whole genome shotgun (WGS) entry which is preliminary data.</text>
</comment>
<dbReference type="PANTHER" id="PTHR12771">
    <property type="entry name" value="ENGULFMENT AND CELL MOTILITY"/>
    <property type="match status" value="1"/>
</dbReference>
<dbReference type="SUPFAM" id="SSF50729">
    <property type="entry name" value="PH domain-like"/>
    <property type="match status" value="1"/>
</dbReference>
<dbReference type="InterPro" id="IPR011993">
    <property type="entry name" value="PH-like_dom_sf"/>
</dbReference>
<keyword evidence="3" id="KW-0729">SH3-binding</keyword>
<dbReference type="PANTHER" id="PTHR12771:SF56">
    <property type="entry name" value="CED-12"/>
    <property type="match status" value="1"/>
</dbReference>
<dbReference type="GO" id="GO:0017124">
    <property type="term" value="F:SH3 domain binding"/>
    <property type="evidence" value="ECO:0007669"/>
    <property type="project" value="UniProtKB-KW"/>
</dbReference>
<dbReference type="Proteomes" id="UP001182556">
    <property type="component" value="Unassembled WGS sequence"/>
</dbReference>